<evidence type="ECO:0000259" key="16">
    <source>
        <dbReference type="Pfam" id="PF20258"/>
    </source>
</evidence>
<comment type="subcellular location">
    <subcellularLocation>
        <location evidence="1 15">Cytoplasm</location>
    </subcellularLocation>
</comment>
<dbReference type="RefSeq" id="WP_109840414.1">
    <property type="nucleotide sequence ID" value="NZ_LT669839.1"/>
</dbReference>
<dbReference type="InterPro" id="IPR023382">
    <property type="entry name" value="MnmA-like_central_sf"/>
</dbReference>
<dbReference type="PANTHER" id="PTHR11933">
    <property type="entry name" value="TRNA 5-METHYLAMINOMETHYL-2-THIOURIDYLATE -METHYLTRANSFERASE"/>
    <property type="match status" value="1"/>
</dbReference>
<keyword evidence="6 15" id="KW-0820">tRNA-binding</keyword>
<dbReference type="EMBL" id="LT669839">
    <property type="protein sequence ID" value="SHD75742.1"/>
    <property type="molecule type" value="Genomic_DNA"/>
</dbReference>
<feature type="active site" description="Cysteine persulfide intermediate" evidence="15">
    <location>
        <position position="195"/>
    </location>
</feature>
<dbReference type="FunFam" id="3.40.50.620:FF:000004">
    <property type="entry name" value="tRNA-specific 2-thiouridylase MnmA"/>
    <property type="match status" value="1"/>
</dbReference>
<dbReference type="CDD" id="cd01998">
    <property type="entry name" value="MnmA_TRMU-like"/>
    <property type="match status" value="1"/>
</dbReference>
<feature type="binding site" evidence="15">
    <location>
        <position position="34"/>
    </location>
    <ligand>
        <name>ATP</name>
        <dbReference type="ChEBI" id="CHEBI:30616"/>
    </ligand>
</feature>
<keyword evidence="10 15" id="KW-0067">ATP-binding</keyword>
<dbReference type="FunFam" id="2.30.30.280:FF:000001">
    <property type="entry name" value="tRNA-specific 2-thiouridylase MnmA"/>
    <property type="match status" value="1"/>
</dbReference>
<protein>
    <recommendedName>
        <fullName evidence="4 15">tRNA-specific 2-thiouridylase MnmA</fullName>
        <ecNumber evidence="3 15">2.8.1.13</ecNumber>
    </recommendedName>
</protein>
<proteinExistence type="inferred from homology"/>
<dbReference type="PANTHER" id="PTHR11933:SF5">
    <property type="entry name" value="MITOCHONDRIAL TRNA-SPECIFIC 2-THIOURIDYLASE 1"/>
    <property type="match status" value="1"/>
</dbReference>
<keyword evidence="5 15" id="KW-0963">Cytoplasm</keyword>
<dbReference type="GO" id="GO:0103016">
    <property type="term" value="F:tRNA-uridine 2-sulfurtransferase activity"/>
    <property type="evidence" value="ECO:0007669"/>
    <property type="project" value="UniProtKB-EC"/>
</dbReference>
<dbReference type="SUPFAM" id="SSF52402">
    <property type="entry name" value="Adenine nucleotide alpha hydrolases-like"/>
    <property type="match status" value="1"/>
</dbReference>
<accession>A0A1M4PJW7</accession>
<comment type="caution">
    <text evidence="15">Lacks conserved residue(s) required for the propagation of feature annotation.</text>
</comment>
<dbReference type="InterPro" id="IPR046885">
    <property type="entry name" value="MnmA-like_C"/>
</dbReference>
<dbReference type="GO" id="GO:0005524">
    <property type="term" value="F:ATP binding"/>
    <property type="evidence" value="ECO:0007669"/>
    <property type="project" value="UniProtKB-KW"/>
</dbReference>
<dbReference type="GO" id="GO:0002143">
    <property type="term" value="P:tRNA wobble position uridine thiolation"/>
    <property type="evidence" value="ECO:0007669"/>
    <property type="project" value="TreeGrafter"/>
</dbReference>
<feature type="site" description="Interaction with tRNA" evidence="15">
    <location>
        <position position="124"/>
    </location>
</feature>
<evidence type="ECO:0000256" key="15">
    <source>
        <dbReference type="HAMAP-Rule" id="MF_00144"/>
    </source>
</evidence>
<evidence type="ECO:0000256" key="13">
    <source>
        <dbReference type="ARBA" id="ARBA00051542"/>
    </source>
</evidence>
<dbReference type="EC" id="2.8.1.13" evidence="3 15"/>
<keyword evidence="19" id="KW-1185">Reference proteome</keyword>
<feature type="binding site" evidence="15">
    <location>
        <begin position="8"/>
        <end position="15"/>
    </location>
    <ligand>
        <name>ATP</name>
        <dbReference type="ChEBI" id="CHEBI:30616"/>
    </ligand>
</feature>
<dbReference type="GO" id="GO:0000049">
    <property type="term" value="F:tRNA binding"/>
    <property type="evidence" value="ECO:0007669"/>
    <property type="project" value="UniProtKB-KW"/>
</dbReference>
<feature type="domain" description="tRNA-specific 2-thiouridylase MnmA-like C-terminal" evidence="16">
    <location>
        <begin position="279"/>
        <end position="354"/>
    </location>
</feature>
<feature type="binding site" evidence="15">
    <location>
        <position position="123"/>
    </location>
    <ligand>
        <name>ATP</name>
        <dbReference type="ChEBI" id="CHEBI:30616"/>
    </ligand>
</feature>
<evidence type="ECO:0000256" key="7">
    <source>
        <dbReference type="ARBA" id="ARBA00022679"/>
    </source>
</evidence>
<evidence type="ECO:0000256" key="5">
    <source>
        <dbReference type="ARBA" id="ARBA00022490"/>
    </source>
</evidence>
<feature type="region of interest" description="Interaction with tRNA" evidence="15">
    <location>
        <begin position="305"/>
        <end position="306"/>
    </location>
</feature>
<evidence type="ECO:0000313" key="19">
    <source>
        <dbReference type="Proteomes" id="UP000245423"/>
    </source>
</evidence>
<evidence type="ECO:0000256" key="9">
    <source>
        <dbReference type="ARBA" id="ARBA00022741"/>
    </source>
</evidence>
<evidence type="ECO:0000256" key="14">
    <source>
        <dbReference type="ARBA" id="ARBA00056575"/>
    </source>
</evidence>
<comment type="catalytic activity">
    <reaction evidence="13 15">
        <text>S-sulfanyl-L-cysteinyl-[protein] + uridine(34) in tRNA + AH2 + ATP = 2-thiouridine(34) in tRNA + L-cysteinyl-[protein] + A + AMP + diphosphate + H(+)</text>
        <dbReference type="Rhea" id="RHEA:47032"/>
        <dbReference type="Rhea" id="RHEA-COMP:10131"/>
        <dbReference type="Rhea" id="RHEA-COMP:11726"/>
        <dbReference type="Rhea" id="RHEA-COMP:11727"/>
        <dbReference type="Rhea" id="RHEA-COMP:11728"/>
        <dbReference type="ChEBI" id="CHEBI:13193"/>
        <dbReference type="ChEBI" id="CHEBI:15378"/>
        <dbReference type="ChEBI" id="CHEBI:17499"/>
        <dbReference type="ChEBI" id="CHEBI:29950"/>
        <dbReference type="ChEBI" id="CHEBI:30616"/>
        <dbReference type="ChEBI" id="CHEBI:33019"/>
        <dbReference type="ChEBI" id="CHEBI:61963"/>
        <dbReference type="ChEBI" id="CHEBI:65315"/>
        <dbReference type="ChEBI" id="CHEBI:87170"/>
        <dbReference type="ChEBI" id="CHEBI:456215"/>
        <dbReference type="EC" id="2.8.1.13"/>
    </reaction>
</comment>
<dbReference type="InterPro" id="IPR046884">
    <property type="entry name" value="MnmA-like_central"/>
</dbReference>
<dbReference type="Pfam" id="PF20259">
    <property type="entry name" value="tRNA_Me_trans_M"/>
    <property type="match status" value="1"/>
</dbReference>
<dbReference type="Gene3D" id="2.30.30.280">
    <property type="entry name" value="Adenine nucleotide alpha hydrolases-like domains"/>
    <property type="match status" value="1"/>
</dbReference>
<evidence type="ECO:0000256" key="8">
    <source>
        <dbReference type="ARBA" id="ARBA00022694"/>
    </source>
</evidence>
<evidence type="ECO:0000313" key="18">
    <source>
        <dbReference type="EMBL" id="SHD75742.1"/>
    </source>
</evidence>
<keyword evidence="9 15" id="KW-0547">Nucleotide-binding</keyword>
<dbReference type="NCBIfam" id="NF001138">
    <property type="entry name" value="PRK00143.1"/>
    <property type="match status" value="1"/>
</dbReference>
<dbReference type="AlphaFoldDB" id="A0A1M4PJW7"/>
<evidence type="ECO:0000256" key="10">
    <source>
        <dbReference type="ARBA" id="ARBA00022840"/>
    </source>
</evidence>
<evidence type="ECO:0000256" key="1">
    <source>
        <dbReference type="ARBA" id="ARBA00004496"/>
    </source>
</evidence>
<keyword evidence="7 15" id="KW-0808">Transferase</keyword>
<feature type="region of interest" description="Interaction with target base in tRNA" evidence="15">
    <location>
        <begin position="94"/>
        <end position="96"/>
    </location>
</feature>
<keyword evidence="11 15" id="KW-0694">RNA-binding</keyword>
<dbReference type="Gene3D" id="3.40.50.620">
    <property type="entry name" value="HUPs"/>
    <property type="match status" value="1"/>
</dbReference>
<dbReference type="Pfam" id="PF03054">
    <property type="entry name" value="tRNA_Me_trans"/>
    <property type="match status" value="1"/>
</dbReference>
<feature type="region of interest" description="Interaction with tRNA" evidence="15">
    <location>
        <begin position="145"/>
        <end position="147"/>
    </location>
</feature>
<evidence type="ECO:0000256" key="6">
    <source>
        <dbReference type="ARBA" id="ARBA00022555"/>
    </source>
</evidence>
<dbReference type="Proteomes" id="UP000245423">
    <property type="component" value="Chromosome 1"/>
</dbReference>
<feature type="site" description="Interaction with tRNA" evidence="15">
    <location>
        <position position="338"/>
    </location>
</feature>
<sequence>MKKRVILGMSGGVDSSVSALLLKEAGYEVIGLFMKNWDEEDEYGVCTATEDAEDARRVASQLDIPFYTINFEKEYWNRVFTYFLDEYKQGRTPNPDVMCNQEIKFNAFLDYALKLEADYIAMGHYAQVEERDGKYYLLRGRDKNKDQSYFLSRIEQQALSKTIFPIGHLEKREVREMAEKNNLYTAKKKDSTGICFIGERDFDEFLDRYLLTKEGDIMDVEGNKLGKHTGLIHYTLGQRRGIGIGGIGTGEPWFVAGKNLKKNILYVAQGENHPALYSTSLIGESPSWILGEAPNMPLKCTAKFRYRQSDIPVMVDVLEDGNLHIKYDEPVKAVTPGQVAVLYKDEICLGGSIIKSIEPLEKKYEYLNDQKIITKFFISP</sequence>
<keyword evidence="8 15" id="KW-0819">tRNA processing</keyword>
<comment type="function">
    <text evidence="14 15">Catalyzes the 2-thiolation of uridine at the wobble position (U34) of tRNA, leading to the formation of s(2)U34.</text>
</comment>
<comment type="similarity">
    <text evidence="2 15">Belongs to the MnmA/TRMU family.</text>
</comment>
<feature type="domain" description="tRNA-specific 2-thiouridylase MnmA-like central" evidence="17">
    <location>
        <begin position="204"/>
        <end position="269"/>
    </location>
</feature>
<dbReference type="Pfam" id="PF20258">
    <property type="entry name" value="tRNA_Me_trans_C"/>
    <property type="match status" value="1"/>
</dbReference>
<evidence type="ECO:0000256" key="12">
    <source>
        <dbReference type="ARBA" id="ARBA00023157"/>
    </source>
</evidence>
<keyword evidence="12" id="KW-1015">Disulfide bond</keyword>
<evidence type="ECO:0000256" key="2">
    <source>
        <dbReference type="ARBA" id="ARBA00006191"/>
    </source>
</evidence>
<evidence type="ECO:0000256" key="3">
    <source>
        <dbReference type="ARBA" id="ARBA00011949"/>
    </source>
</evidence>
<dbReference type="InterPro" id="IPR014729">
    <property type="entry name" value="Rossmann-like_a/b/a_fold"/>
</dbReference>
<gene>
    <name evidence="15 18" type="primary">mnmA</name>
    <name evidence="18" type="ORF">CUESP1_0351</name>
</gene>
<organism evidence="18 19">
    <name type="scientific">[Clostridium] ultunense Esp</name>
    <dbReference type="NCBI Taxonomy" id="1288971"/>
    <lineage>
        <taxon>Bacteria</taxon>
        <taxon>Bacillati</taxon>
        <taxon>Bacillota</taxon>
        <taxon>Tissierellia</taxon>
        <taxon>Tissierellales</taxon>
        <taxon>Tepidimicrobiaceae</taxon>
        <taxon>Schnuerera</taxon>
    </lineage>
</organism>
<dbReference type="InterPro" id="IPR004506">
    <property type="entry name" value="MnmA-like"/>
</dbReference>
<evidence type="ECO:0000259" key="17">
    <source>
        <dbReference type="Pfam" id="PF20259"/>
    </source>
</evidence>
<dbReference type="Gene3D" id="2.40.30.10">
    <property type="entry name" value="Translation factors"/>
    <property type="match status" value="1"/>
</dbReference>
<dbReference type="FunFam" id="2.40.30.10:FF:000023">
    <property type="entry name" value="tRNA-specific 2-thiouridylase MnmA"/>
    <property type="match status" value="1"/>
</dbReference>
<dbReference type="GO" id="GO:0005737">
    <property type="term" value="C:cytoplasm"/>
    <property type="evidence" value="ECO:0007669"/>
    <property type="project" value="UniProtKB-SubCell"/>
</dbReference>
<dbReference type="HAMAP" id="MF_00144">
    <property type="entry name" value="tRNA_thiouridyl_MnmA"/>
    <property type="match status" value="1"/>
</dbReference>
<reference evidence="18 19" key="1">
    <citation type="submission" date="2016-11" db="EMBL/GenBank/DDBJ databases">
        <authorList>
            <person name="Manzoor S."/>
        </authorList>
    </citation>
    <scope>NUCLEOTIDE SEQUENCE [LARGE SCALE GENOMIC DNA]</scope>
    <source>
        <strain evidence="18">Clostridium ultunense strain Esp</strain>
    </source>
</reference>
<name>A0A1M4PJW7_9FIRM</name>
<evidence type="ECO:0000256" key="4">
    <source>
        <dbReference type="ARBA" id="ARBA00013805"/>
    </source>
</evidence>
<dbReference type="NCBIfam" id="TIGR00420">
    <property type="entry name" value="trmU"/>
    <property type="match status" value="1"/>
</dbReference>
<dbReference type="OrthoDB" id="9800696at2"/>
<feature type="active site" description="Nucleophile" evidence="15">
    <location>
        <position position="99"/>
    </location>
</feature>
<evidence type="ECO:0000256" key="11">
    <source>
        <dbReference type="ARBA" id="ARBA00022884"/>
    </source>
</evidence>